<feature type="region of interest" description="Disordered" evidence="1">
    <location>
        <begin position="90"/>
        <end position="129"/>
    </location>
</feature>
<feature type="region of interest" description="Disordered" evidence="1">
    <location>
        <begin position="1"/>
        <end position="36"/>
    </location>
</feature>
<evidence type="ECO:0000313" key="2">
    <source>
        <dbReference type="EMBL" id="CAE0309348.1"/>
    </source>
</evidence>
<organism evidence="2">
    <name type="scientific">Favella ehrenbergii</name>
    <dbReference type="NCBI Taxonomy" id="182087"/>
    <lineage>
        <taxon>Eukaryota</taxon>
        <taxon>Sar</taxon>
        <taxon>Alveolata</taxon>
        <taxon>Ciliophora</taxon>
        <taxon>Intramacronucleata</taxon>
        <taxon>Spirotrichea</taxon>
        <taxon>Choreotrichia</taxon>
        <taxon>Tintinnida</taxon>
        <taxon>Xystonellidae</taxon>
        <taxon>Favella</taxon>
    </lineage>
</organism>
<feature type="compositionally biased region" description="Polar residues" evidence="1">
    <location>
        <begin position="96"/>
        <end position="107"/>
    </location>
</feature>
<feature type="compositionally biased region" description="Polar residues" evidence="1">
    <location>
        <begin position="25"/>
        <end position="36"/>
    </location>
</feature>
<protein>
    <submittedName>
        <fullName evidence="2">Uncharacterized protein</fullName>
    </submittedName>
</protein>
<gene>
    <name evidence="2" type="ORF">FEHR0123_LOCUS4262</name>
</gene>
<reference evidence="2" key="1">
    <citation type="submission" date="2021-01" db="EMBL/GenBank/DDBJ databases">
        <authorList>
            <person name="Corre E."/>
            <person name="Pelletier E."/>
            <person name="Niang G."/>
            <person name="Scheremetjew M."/>
            <person name="Finn R."/>
            <person name="Kale V."/>
            <person name="Holt S."/>
            <person name="Cochrane G."/>
            <person name="Meng A."/>
            <person name="Brown T."/>
            <person name="Cohen L."/>
        </authorList>
    </citation>
    <scope>NUCLEOTIDE SEQUENCE</scope>
    <source>
        <strain evidence="2">Fehren 1</strain>
    </source>
</reference>
<name>A0A7S3HZK7_9SPIT</name>
<dbReference type="EMBL" id="HBIE01013893">
    <property type="protein sequence ID" value="CAE0309348.1"/>
    <property type="molecule type" value="Transcribed_RNA"/>
</dbReference>
<sequence>MSMQEHSSEQQRIVRTRGSTREANNRSTRNELGNLSTIGTTEIRRLANIQDIMYKTQMMRSGAVPIRGQMDPCTLQISPHDVNANLRAANMLKDPNGNSVTNTSNLFTRRKPSTADPNAPGGGRQRRQI</sequence>
<evidence type="ECO:0000256" key="1">
    <source>
        <dbReference type="SAM" id="MobiDB-lite"/>
    </source>
</evidence>
<proteinExistence type="predicted"/>
<feature type="compositionally biased region" description="Polar residues" evidence="1">
    <location>
        <begin position="1"/>
        <end position="13"/>
    </location>
</feature>
<dbReference type="AlphaFoldDB" id="A0A7S3HZK7"/>
<accession>A0A7S3HZK7</accession>